<dbReference type="STRING" id="1235794.C811_01572"/>
<dbReference type="Pfam" id="PF12728">
    <property type="entry name" value="HTH_17"/>
    <property type="match status" value="1"/>
</dbReference>
<dbReference type="HOGENOM" id="CLU_2934129_0_0_11"/>
<protein>
    <submittedName>
        <fullName evidence="2">Excisionase family DNA binding domain-containing protein</fullName>
    </submittedName>
</protein>
<dbReference type="InterPro" id="IPR041657">
    <property type="entry name" value="HTH_17"/>
</dbReference>
<dbReference type="AlphaFoldDB" id="R9KX73"/>
<evidence type="ECO:0000313" key="2">
    <source>
        <dbReference type="EMBL" id="EOS51154.1"/>
    </source>
</evidence>
<dbReference type="GO" id="GO:0003677">
    <property type="term" value="F:DNA binding"/>
    <property type="evidence" value="ECO:0007669"/>
    <property type="project" value="InterPro"/>
</dbReference>
<proteinExistence type="predicted"/>
<keyword evidence="3" id="KW-1185">Reference proteome</keyword>
<organism evidence="2 3">
    <name type="scientific">Adlercreutzia caecimuris B7</name>
    <dbReference type="NCBI Taxonomy" id="1235794"/>
    <lineage>
        <taxon>Bacteria</taxon>
        <taxon>Bacillati</taxon>
        <taxon>Actinomycetota</taxon>
        <taxon>Coriobacteriia</taxon>
        <taxon>Eggerthellales</taxon>
        <taxon>Eggerthellaceae</taxon>
        <taxon>Adlercreutzia</taxon>
    </lineage>
</organism>
<dbReference type="OrthoDB" id="9813719at2"/>
<dbReference type="InterPro" id="IPR010093">
    <property type="entry name" value="SinI_DNA-bd"/>
</dbReference>
<evidence type="ECO:0000313" key="3">
    <source>
        <dbReference type="Proteomes" id="UP000014204"/>
    </source>
</evidence>
<dbReference type="NCBIfam" id="TIGR01764">
    <property type="entry name" value="excise"/>
    <property type="match status" value="1"/>
</dbReference>
<reference evidence="2 3" key="1">
    <citation type="submission" date="2013-04" db="EMBL/GenBank/DDBJ databases">
        <title>The Genome Sequence of Enterorhabdus caecimuris B7.</title>
        <authorList>
            <consortium name="The Broad Institute Genomics Platform"/>
            <consortium name="The Broad Institute Genome Sequencing Center for Infectious Disease"/>
            <person name="Earl A."/>
            <person name="Xavier R."/>
            <person name="Elson C."/>
            <person name="Duck W."/>
            <person name="Walker B."/>
            <person name="Young S."/>
            <person name="Zeng Q."/>
            <person name="Gargeya S."/>
            <person name="Fitzgerald M."/>
            <person name="Haas B."/>
            <person name="Abouelleil A."/>
            <person name="Allen A.W."/>
            <person name="Alvarado L."/>
            <person name="Arachchi H.M."/>
            <person name="Berlin A.M."/>
            <person name="Chapman S.B."/>
            <person name="Gainer-Dewar J."/>
            <person name="Goldberg J."/>
            <person name="Griggs A."/>
            <person name="Gujja S."/>
            <person name="Hansen M."/>
            <person name="Howarth C."/>
            <person name="Imamovic A."/>
            <person name="Ireland A."/>
            <person name="Larimer J."/>
            <person name="McCowan C."/>
            <person name="Murphy C."/>
            <person name="Pearson M."/>
            <person name="Poon T.W."/>
            <person name="Priest M."/>
            <person name="Roberts A."/>
            <person name="Saif S."/>
            <person name="Shea T."/>
            <person name="Sisk P."/>
            <person name="Sykes S."/>
            <person name="Wortman J."/>
            <person name="Nusbaum C."/>
            <person name="Birren B."/>
        </authorList>
    </citation>
    <scope>NUCLEOTIDE SEQUENCE [LARGE SCALE GENOMIC DNA]</scope>
    <source>
        <strain evidence="2 3">B7</strain>
    </source>
</reference>
<dbReference type="GeneID" id="82191043"/>
<dbReference type="RefSeq" id="WP_016309772.1">
    <property type="nucleotide sequence ID" value="NZ_KE159646.1"/>
</dbReference>
<comment type="caution">
    <text evidence="2">The sequence shown here is derived from an EMBL/GenBank/DDBJ whole genome shotgun (WGS) entry which is preliminary data.</text>
</comment>
<evidence type="ECO:0000259" key="1">
    <source>
        <dbReference type="Pfam" id="PF12728"/>
    </source>
</evidence>
<feature type="domain" description="Helix-turn-helix" evidence="1">
    <location>
        <begin position="4"/>
        <end position="48"/>
    </location>
</feature>
<name>R9KX73_9ACTN</name>
<dbReference type="EMBL" id="ASSY01000008">
    <property type="protein sequence ID" value="EOS51154.1"/>
    <property type="molecule type" value="Genomic_DNA"/>
</dbReference>
<sequence length="60" mass="6750">MSEWMTVADAAKELGVNQSRVRQLCISGNLAAQKFGKMWMVSAEAVKDRAKNPPRSGRRW</sequence>
<accession>R9KX73</accession>
<dbReference type="Proteomes" id="UP000014204">
    <property type="component" value="Unassembled WGS sequence"/>
</dbReference>
<gene>
    <name evidence="2" type="ORF">C811_01572</name>
</gene>